<feature type="transmembrane region" description="Helical" evidence="5">
    <location>
        <begin position="12"/>
        <end position="37"/>
    </location>
</feature>
<name>A0A846YB06_9NOCA</name>
<reference evidence="7 8" key="1">
    <citation type="submission" date="2020-04" db="EMBL/GenBank/DDBJ databases">
        <title>MicrobeNet Type strains.</title>
        <authorList>
            <person name="Nicholson A.C."/>
        </authorList>
    </citation>
    <scope>NUCLEOTIDE SEQUENCE [LARGE SCALE GENOMIC DNA]</scope>
    <source>
        <strain evidence="7 8">JCM 3332</strain>
    </source>
</reference>
<evidence type="ECO:0000313" key="7">
    <source>
        <dbReference type="EMBL" id="NKY54982.1"/>
    </source>
</evidence>
<feature type="transmembrane region" description="Helical" evidence="5">
    <location>
        <begin position="90"/>
        <end position="111"/>
    </location>
</feature>
<dbReference type="AlphaFoldDB" id="A0A846YB06"/>
<keyword evidence="4 5" id="KW-0472">Membrane</keyword>
<dbReference type="GO" id="GO:0016020">
    <property type="term" value="C:membrane"/>
    <property type="evidence" value="ECO:0007669"/>
    <property type="project" value="UniProtKB-SubCell"/>
</dbReference>
<sequence length="133" mass="14205">MRVPEEAGEGRLIWAAVTDVLLAPGIGVAVVAGLLQYSLSDLVFAPAVLGIALAASFVNHVFGTVLFRGSFGKQLFGLRVVRATTGRRSGFWRAVGRWLLGFVLLAAAMLAEDGVGIGEANGLRVIRRRDERQ</sequence>
<feature type="domain" description="RDD" evidence="6">
    <location>
        <begin position="13"/>
        <end position="105"/>
    </location>
</feature>
<comment type="caution">
    <text evidence="7">The sequence shown here is derived from an EMBL/GenBank/DDBJ whole genome shotgun (WGS) entry which is preliminary data.</text>
</comment>
<evidence type="ECO:0000256" key="5">
    <source>
        <dbReference type="SAM" id="Phobius"/>
    </source>
</evidence>
<organism evidence="7 8">
    <name type="scientific">Nocardia flavorosea</name>
    <dbReference type="NCBI Taxonomy" id="53429"/>
    <lineage>
        <taxon>Bacteria</taxon>
        <taxon>Bacillati</taxon>
        <taxon>Actinomycetota</taxon>
        <taxon>Actinomycetes</taxon>
        <taxon>Mycobacteriales</taxon>
        <taxon>Nocardiaceae</taxon>
        <taxon>Nocardia</taxon>
    </lineage>
</organism>
<evidence type="ECO:0000256" key="3">
    <source>
        <dbReference type="ARBA" id="ARBA00022989"/>
    </source>
</evidence>
<keyword evidence="2 5" id="KW-0812">Transmembrane</keyword>
<evidence type="ECO:0000259" key="6">
    <source>
        <dbReference type="Pfam" id="PF06271"/>
    </source>
</evidence>
<evidence type="ECO:0000313" key="8">
    <source>
        <dbReference type="Proteomes" id="UP000570678"/>
    </source>
</evidence>
<proteinExistence type="predicted"/>
<accession>A0A846YB06</accession>
<feature type="transmembrane region" description="Helical" evidence="5">
    <location>
        <begin position="43"/>
        <end position="69"/>
    </location>
</feature>
<gene>
    <name evidence="7" type="ORF">HGA15_02170</name>
</gene>
<protein>
    <submittedName>
        <fullName evidence="7">RDD family protein</fullName>
    </submittedName>
</protein>
<evidence type="ECO:0000256" key="4">
    <source>
        <dbReference type="ARBA" id="ARBA00023136"/>
    </source>
</evidence>
<dbReference type="Proteomes" id="UP000570678">
    <property type="component" value="Unassembled WGS sequence"/>
</dbReference>
<keyword evidence="3 5" id="KW-1133">Transmembrane helix</keyword>
<dbReference type="EMBL" id="JAAXOT010000001">
    <property type="protein sequence ID" value="NKY54982.1"/>
    <property type="molecule type" value="Genomic_DNA"/>
</dbReference>
<comment type="subcellular location">
    <subcellularLocation>
        <location evidence="1">Membrane</location>
        <topology evidence="1">Multi-pass membrane protein</topology>
    </subcellularLocation>
</comment>
<evidence type="ECO:0000256" key="1">
    <source>
        <dbReference type="ARBA" id="ARBA00004141"/>
    </source>
</evidence>
<evidence type="ECO:0000256" key="2">
    <source>
        <dbReference type="ARBA" id="ARBA00022692"/>
    </source>
</evidence>
<keyword evidence="8" id="KW-1185">Reference proteome</keyword>
<dbReference type="InterPro" id="IPR010432">
    <property type="entry name" value="RDD"/>
</dbReference>
<dbReference type="Pfam" id="PF06271">
    <property type="entry name" value="RDD"/>
    <property type="match status" value="1"/>
</dbReference>